<protein>
    <recommendedName>
        <fullName evidence="3">UBC core domain-containing protein</fullName>
    </recommendedName>
</protein>
<reference evidence="4 5" key="1">
    <citation type="submission" date="2016-06" db="EMBL/GenBank/DDBJ databases">
        <title>The Draft Genome Sequence and Annotation of the Desert Woodrat Neotoma lepida.</title>
        <authorList>
            <person name="Campbell M."/>
            <person name="Oakeson K.F."/>
            <person name="Yandell M."/>
            <person name="Halpert J.R."/>
            <person name="Dearing D."/>
        </authorList>
    </citation>
    <scope>NUCLEOTIDE SEQUENCE [LARGE SCALE GENOMIC DNA]</scope>
    <source>
        <strain evidence="4">417</strain>
        <tissue evidence="4">Liver</tissue>
    </source>
</reference>
<dbReference type="Proteomes" id="UP000092124">
    <property type="component" value="Unassembled WGS sequence"/>
</dbReference>
<comment type="caution">
    <text evidence="4">The sequence shown here is derived from an EMBL/GenBank/DDBJ whole genome shotgun (WGS) entry which is preliminary data.</text>
</comment>
<dbReference type="InterPro" id="IPR016135">
    <property type="entry name" value="UBQ-conjugating_enzyme/RWD"/>
</dbReference>
<dbReference type="PANTHER" id="PTHR24068">
    <property type="entry name" value="UBIQUITIN-CONJUGATING ENZYME E2"/>
    <property type="match status" value="1"/>
</dbReference>
<organism evidence="4 5">
    <name type="scientific">Neotoma lepida</name>
    <name type="common">Desert woodrat</name>
    <dbReference type="NCBI Taxonomy" id="56216"/>
    <lineage>
        <taxon>Eukaryota</taxon>
        <taxon>Metazoa</taxon>
        <taxon>Chordata</taxon>
        <taxon>Craniata</taxon>
        <taxon>Vertebrata</taxon>
        <taxon>Euteleostomi</taxon>
        <taxon>Mammalia</taxon>
        <taxon>Eutheria</taxon>
        <taxon>Euarchontoglires</taxon>
        <taxon>Glires</taxon>
        <taxon>Rodentia</taxon>
        <taxon>Myomorpha</taxon>
        <taxon>Muroidea</taxon>
        <taxon>Cricetidae</taxon>
        <taxon>Neotominae</taxon>
        <taxon>Neotoma</taxon>
    </lineage>
</organism>
<sequence length="222" mass="24000">MAMGTPGRPRLSQAGLGRGGGISQSGSAVPGNRIVHGEQTVSPAVTNGVISMHLGHGCQDGAGELVLACALHVRKPRTYQELFWSPGLLSSLLQNECWSPAGVKVPRNFRLLEELEEGQKGVGDGTVSWGLEDDEDMTLTRWTGMIIGPPRTIYENRIYSLKIECGPKYPEAPPSVRFVTKVNMSGVSSSNGVVDPRATAVLAKWQNSHSIKVILQELRRLM</sequence>
<keyword evidence="1" id="KW-0833">Ubl conjugation pathway</keyword>
<feature type="non-terminal residue" evidence="4">
    <location>
        <position position="222"/>
    </location>
</feature>
<evidence type="ECO:0000259" key="3">
    <source>
        <dbReference type="PROSITE" id="PS50127"/>
    </source>
</evidence>
<evidence type="ECO:0000256" key="1">
    <source>
        <dbReference type="ARBA" id="ARBA00022786"/>
    </source>
</evidence>
<feature type="domain" description="UBC core" evidence="3">
    <location>
        <begin position="106"/>
        <end position="222"/>
    </location>
</feature>
<dbReference type="STRING" id="56216.A0A1A6GGF5"/>
<accession>A0A1A6GGF5</accession>
<dbReference type="OrthoDB" id="6508832at2759"/>
<dbReference type="FunFam" id="3.10.110.10:FF:000026">
    <property type="entry name" value="Ubiquitin-conjugating enzyme E2 variant"/>
    <property type="match status" value="1"/>
</dbReference>
<keyword evidence="5" id="KW-1185">Reference proteome</keyword>
<evidence type="ECO:0000256" key="2">
    <source>
        <dbReference type="SAM" id="MobiDB-lite"/>
    </source>
</evidence>
<name>A0A1A6GGF5_NEOLE</name>
<evidence type="ECO:0000313" key="4">
    <source>
        <dbReference type="EMBL" id="OBS65343.1"/>
    </source>
</evidence>
<dbReference type="EMBL" id="LZPO01096790">
    <property type="protein sequence ID" value="OBS65343.1"/>
    <property type="molecule type" value="Genomic_DNA"/>
</dbReference>
<evidence type="ECO:0000313" key="5">
    <source>
        <dbReference type="Proteomes" id="UP000092124"/>
    </source>
</evidence>
<gene>
    <name evidence="4" type="ORF">A6R68_06112</name>
</gene>
<dbReference type="InterPro" id="IPR000608">
    <property type="entry name" value="UBC"/>
</dbReference>
<dbReference type="SMART" id="SM00212">
    <property type="entry name" value="UBCc"/>
    <property type="match status" value="1"/>
</dbReference>
<dbReference type="AlphaFoldDB" id="A0A1A6GGF5"/>
<feature type="region of interest" description="Disordered" evidence="2">
    <location>
        <begin position="1"/>
        <end position="33"/>
    </location>
</feature>
<dbReference type="SUPFAM" id="SSF54495">
    <property type="entry name" value="UBC-like"/>
    <property type="match status" value="1"/>
</dbReference>
<proteinExistence type="predicted"/>
<dbReference type="CDD" id="cd23807">
    <property type="entry name" value="UEV_UBE2V"/>
    <property type="match status" value="1"/>
</dbReference>
<dbReference type="Pfam" id="PF00179">
    <property type="entry name" value="UQ_con"/>
    <property type="match status" value="1"/>
</dbReference>
<dbReference type="Gene3D" id="3.10.110.10">
    <property type="entry name" value="Ubiquitin Conjugating Enzyme"/>
    <property type="match status" value="1"/>
</dbReference>
<dbReference type="PROSITE" id="PS50127">
    <property type="entry name" value="UBC_2"/>
    <property type="match status" value="1"/>
</dbReference>